<dbReference type="AlphaFoldDB" id="A0A382KRK0"/>
<evidence type="ECO:0000313" key="2">
    <source>
        <dbReference type="EMBL" id="SVC25527.1"/>
    </source>
</evidence>
<proteinExistence type="predicted"/>
<dbReference type="EMBL" id="UINC01081557">
    <property type="protein sequence ID" value="SVC25527.1"/>
    <property type="molecule type" value="Genomic_DNA"/>
</dbReference>
<feature type="region of interest" description="Disordered" evidence="1">
    <location>
        <begin position="1"/>
        <end position="23"/>
    </location>
</feature>
<gene>
    <name evidence="2" type="ORF">METZ01_LOCUS278381</name>
</gene>
<organism evidence="2">
    <name type="scientific">marine metagenome</name>
    <dbReference type="NCBI Taxonomy" id="408172"/>
    <lineage>
        <taxon>unclassified sequences</taxon>
        <taxon>metagenomes</taxon>
        <taxon>ecological metagenomes</taxon>
    </lineage>
</organism>
<protein>
    <submittedName>
        <fullName evidence="2">Uncharacterized protein</fullName>
    </submittedName>
</protein>
<feature type="non-terminal residue" evidence="2">
    <location>
        <position position="23"/>
    </location>
</feature>
<sequence>MAVKYDNIITGSKGIPNEGSSDV</sequence>
<reference evidence="2" key="1">
    <citation type="submission" date="2018-05" db="EMBL/GenBank/DDBJ databases">
        <authorList>
            <person name="Lanie J.A."/>
            <person name="Ng W.-L."/>
            <person name="Kazmierczak K.M."/>
            <person name="Andrzejewski T.M."/>
            <person name="Davidsen T.M."/>
            <person name="Wayne K.J."/>
            <person name="Tettelin H."/>
            <person name="Glass J.I."/>
            <person name="Rusch D."/>
            <person name="Podicherti R."/>
            <person name="Tsui H.-C.T."/>
            <person name="Winkler M.E."/>
        </authorList>
    </citation>
    <scope>NUCLEOTIDE SEQUENCE</scope>
</reference>
<accession>A0A382KRK0</accession>
<name>A0A382KRK0_9ZZZZ</name>
<evidence type="ECO:0000256" key="1">
    <source>
        <dbReference type="SAM" id="MobiDB-lite"/>
    </source>
</evidence>